<keyword evidence="4" id="KW-0788">Thiol protease</keyword>
<organism evidence="6">
    <name type="scientific">Cacopsylla melanoneura</name>
    <dbReference type="NCBI Taxonomy" id="428564"/>
    <lineage>
        <taxon>Eukaryota</taxon>
        <taxon>Metazoa</taxon>
        <taxon>Ecdysozoa</taxon>
        <taxon>Arthropoda</taxon>
        <taxon>Hexapoda</taxon>
        <taxon>Insecta</taxon>
        <taxon>Pterygota</taxon>
        <taxon>Neoptera</taxon>
        <taxon>Paraneoptera</taxon>
        <taxon>Hemiptera</taxon>
        <taxon>Sternorrhyncha</taxon>
        <taxon>Psylloidea</taxon>
        <taxon>Psyllidae</taxon>
        <taxon>Psyllinae</taxon>
        <taxon>Cacopsylla</taxon>
    </lineage>
</organism>
<dbReference type="Pfam" id="PF02902">
    <property type="entry name" value="Peptidase_C48"/>
    <property type="match status" value="1"/>
</dbReference>
<comment type="similarity">
    <text evidence="1">Belongs to the peptidase C48 family.</text>
</comment>
<sequence>MGKKECHHILAAKMSIGVEKQVQSQLQLTKLIKSKRGYRSGRKTEPKSLQIVEAAADSTAIKSGEHGTTVLLPTIEKNIVKRRFIDPVPETHLTVNNNHNTTDMYNSRDDDTDVSFKEVKTTTPRRQMTSENEPEKRMKKIKIENITDDEVTVNNNKSRDEYTEMSFKDVKTSTPRRQMTSENITKKKRLILVEGNVSDVSLEDEILIATNSDSFDLKFNNNRCFVTFGLHIYPQILKPLSYKKLPKPSETLSRFLFEAVMEFYIRCLIYERFEKKLRKDVFCTDTNILTLQNFRTRFDPKECPGIVRYAVRQRLLSKKIIFIPIIEHSHCTLLIAHMQTKSIFYLNSFRGPEIAMTHAKRLLSLLSVLSEQYYMQEFRTNEWKLYVPTEVCVQRNGYDCGTYVCTFADFILSKTTTELDPIKMSDLDLLQYRTKIYNKLRYYMKHRVPEESYHVKERLILTIDYDPVENANSISVEPEDFPQALSYLKSKVAEIQ</sequence>
<dbReference type="GO" id="GO:0016926">
    <property type="term" value="P:protein desumoylation"/>
    <property type="evidence" value="ECO:0007669"/>
    <property type="project" value="TreeGrafter"/>
</dbReference>
<accession>A0A8D8WVL1</accession>
<dbReference type="InterPro" id="IPR003653">
    <property type="entry name" value="Peptidase_C48_C"/>
</dbReference>
<evidence type="ECO:0000256" key="1">
    <source>
        <dbReference type="ARBA" id="ARBA00005234"/>
    </source>
</evidence>
<evidence type="ECO:0000256" key="2">
    <source>
        <dbReference type="ARBA" id="ARBA00022670"/>
    </source>
</evidence>
<dbReference type="GO" id="GO:0016929">
    <property type="term" value="F:deSUMOylase activity"/>
    <property type="evidence" value="ECO:0007669"/>
    <property type="project" value="TreeGrafter"/>
</dbReference>
<evidence type="ECO:0000313" key="6">
    <source>
        <dbReference type="EMBL" id="CAG6671989.1"/>
    </source>
</evidence>
<dbReference type="Gene3D" id="3.40.395.10">
    <property type="entry name" value="Adenoviral Proteinase, Chain A"/>
    <property type="match status" value="1"/>
</dbReference>
<evidence type="ECO:0000259" key="5">
    <source>
        <dbReference type="PROSITE" id="PS50600"/>
    </source>
</evidence>
<dbReference type="PANTHER" id="PTHR12606">
    <property type="entry name" value="SENTRIN/SUMO-SPECIFIC PROTEASE"/>
    <property type="match status" value="1"/>
</dbReference>
<dbReference type="AlphaFoldDB" id="A0A8D8WVL1"/>
<dbReference type="EMBL" id="HBUF01227279">
    <property type="protein sequence ID" value="CAG6671989.1"/>
    <property type="molecule type" value="Transcribed_RNA"/>
</dbReference>
<keyword evidence="2 6" id="KW-0645">Protease</keyword>
<proteinExistence type="inferred from homology"/>
<dbReference type="InterPro" id="IPR038765">
    <property type="entry name" value="Papain-like_cys_pep_sf"/>
</dbReference>
<dbReference type="PROSITE" id="PS50600">
    <property type="entry name" value="ULP_PROTEASE"/>
    <property type="match status" value="1"/>
</dbReference>
<dbReference type="GO" id="GO:0005634">
    <property type="term" value="C:nucleus"/>
    <property type="evidence" value="ECO:0007669"/>
    <property type="project" value="TreeGrafter"/>
</dbReference>
<keyword evidence="3" id="KW-0378">Hydrolase</keyword>
<name>A0A8D8WVL1_9HEMI</name>
<dbReference type="PANTHER" id="PTHR12606:SF141">
    <property type="entry name" value="GH15225P-RELATED"/>
    <property type="match status" value="1"/>
</dbReference>
<protein>
    <submittedName>
        <fullName evidence="6">Sentrin-specific protease 1</fullName>
    </submittedName>
</protein>
<feature type="domain" description="Ubiquitin-like protease family profile" evidence="5">
    <location>
        <begin position="230"/>
        <end position="411"/>
    </location>
</feature>
<dbReference type="SUPFAM" id="SSF54001">
    <property type="entry name" value="Cysteine proteinases"/>
    <property type="match status" value="1"/>
</dbReference>
<evidence type="ECO:0000256" key="3">
    <source>
        <dbReference type="ARBA" id="ARBA00022801"/>
    </source>
</evidence>
<reference evidence="6" key="1">
    <citation type="submission" date="2021-05" db="EMBL/GenBank/DDBJ databases">
        <authorList>
            <person name="Alioto T."/>
            <person name="Alioto T."/>
            <person name="Gomez Garrido J."/>
        </authorList>
    </citation>
    <scope>NUCLEOTIDE SEQUENCE</scope>
</reference>
<evidence type="ECO:0000256" key="4">
    <source>
        <dbReference type="ARBA" id="ARBA00022807"/>
    </source>
</evidence>
<dbReference type="GO" id="GO:0006508">
    <property type="term" value="P:proteolysis"/>
    <property type="evidence" value="ECO:0007669"/>
    <property type="project" value="UniProtKB-KW"/>
</dbReference>